<evidence type="ECO:0000313" key="2">
    <source>
        <dbReference type="Proteomes" id="UP000294588"/>
    </source>
</evidence>
<comment type="caution">
    <text evidence="1">The sequence shown here is derived from an EMBL/GenBank/DDBJ whole genome shotgun (WGS) entry which is preliminary data.</text>
</comment>
<evidence type="ECO:0000313" key="1">
    <source>
        <dbReference type="EMBL" id="TDF73857.1"/>
    </source>
</evidence>
<organism evidence="1 2">
    <name type="scientific">Candidatus Syntrophosphaera thermopropionivorans</name>
    <dbReference type="NCBI Taxonomy" id="2593015"/>
    <lineage>
        <taxon>Bacteria</taxon>
        <taxon>Pseudomonadati</taxon>
        <taxon>Candidatus Cloacimonadota</taxon>
        <taxon>Candidatus Cloacimonadia</taxon>
        <taxon>Candidatus Cloacimonadales</taxon>
        <taxon>Candidatus Cloacimonadaceae</taxon>
        <taxon>Candidatus Syntrophosphaera</taxon>
    </lineage>
</organism>
<proteinExistence type="predicted"/>
<protein>
    <submittedName>
        <fullName evidence="1">T9SS type A sorting domain-containing protein</fullName>
    </submittedName>
</protein>
<reference evidence="1" key="1">
    <citation type="submission" date="2019-03" db="EMBL/GenBank/DDBJ databases">
        <title>Candidatus Syntrophosphaera thermopropionivorans: a novel player in syntrophic propionate oxidation during anaerobic digestion.</title>
        <authorList>
            <person name="Dyksma S."/>
        </authorList>
    </citation>
    <scope>NUCLEOTIDE SEQUENCE</scope>
    <source>
        <strain evidence="1">W5</strain>
    </source>
</reference>
<dbReference type="EMBL" id="SMOG01000003">
    <property type="protein sequence ID" value="TDF73857.1"/>
    <property type="molecule type" value="Genomic_DNA"/>
</dbReference>
<name>A0AC61QKC3_9BACT</name>
<dbReference type="Proteomes" id="UP000294588">
    <property type="component" value="Unassembled WGS sequence"/>
</dbReference>
<sequence length="969" mass="108366">MKKILVIALFLVSSAIAFSYPVHITSWDIDSDVKILNSLQISVDNVNRNTGTIIVYVRDDNEFNKLLNNGFKAEKLPDLARRNALELQKIDSLEHTKDTYYTITQYHQFMIDTENQYSNICSLIQAGTSVQGRPIYFLKITDNPDIEEAEPEFKYVSSIHGDEVVGYDMCIRLIQLLTTQYRIDPRITNLVNSTEIYICPMMNPDGYVLGQRYNANGVDLNRNFPMPTGIQHPDGNQWAPETIAIMDFSNAHHFVLSANFHGGALVANYPWDYTYTLTPDNDIFIQAALTYTSHNSSMYNSTEFPHGITNGAAWYVITGSMQDWNYGYTDDMDITMEIGENKWPPASQLPSFWALNQESMLSYLEFVHKGIHGLVTSTAGQPLNAVITVQGNDKAIHTDPDVGDYHRLLLPGNYTLTASAYGYIPQTAQITVPASGSTEYNFILSPAATVDLMGQIRDVEGYGIPNLTVTLNTVPPRSSTADTNGSFMFMQIPEGYYHIIFSNANTTLYETDFLLTTENNNCVFNFIEPLVLFYDPCESLSNWTASGPWGVVTYQGESVITDSPNGNYGNNVTRILQLNNPISLENILNPILSFKTIYALENGYDFVYVQASNNASNWIDLGCLTGTQSSWTTLSYSLSQFIGQNVYIRFKLTSDYGITADGIYLDDIKISGIDANLIVYGDVDGDRMVSMNDVQLLLDYIVGYDSLPEIDPLPWENNRIAAADVDGNDILNSVDAYFIAQYIQNPQFRFYVQGAQLDNLPEVTLTMDETGENNTVEAVFQILPENNLKCLDWGLVPSDSLSNLTIEENLGLIYRSAFNPEQGKYAYINLGSPITEGFTISYQTPAVSIDFFYSVNGRDSSFTILSDTNANDPLNPVIPFNLSQNYPNPFNPITYITFSLPERAKAFLGIYNLKGQLVKTLINGEMNSGIHRVQWNGLDEAGKPVSSGVYFYTLQSGNKTISHKMLLLK</sequence>
<keyword evidence="2" id="KW-1185">Reference proteome</keyword>
<gene>
    <name evidence="1" type="ORF">E0946_02245</name>
</gene>
<accession>A0AC61QKC3</accession>